<dbReference type="CDD" id="cd12804">
    <property type="entry name" value="AKAP10_AKB"/>
    <property type="match status" value="1"/>
</dbReference>
<dbReference type="InterPro" id="IPR052246">
    <property type="entry name" value="Cell_Polariz_PKAAnc"/>
</dbReference>
<sequence>MSFFKRKKTKEPEKVTDAKVNRPVSPHSPSLGLKNHNTLHDVAGPSHVAINAISANMDSFARGRTAILKKQPSHMEAAHFGDLHSSVNYQPQETRSRLSKTVDQVLRDNVAMPHYTRFMELRGADHLVRFWQEAESFRSTSWSQVRAHSLNSVKHSSLAEPVPTSPESSDPSELVHANILTHQNSSDSLTEQWERRGSSSSDTGVRPGTPRAETPSKNISKTGTPFKGQASSTLRDLSDKLMKIEKDAVTIFTKYVSPDAARPIPITEQVRNDIVKICGEDGLVDPNSFVIAQSVVFNIMEQHFSEFLWSHHFCKYQIEVLTSGSVFLADILFCESALFYFSEYMEKEEAMNVLQFWLAADNFQNQLAAKKGQYDGQEAQNDAMILYDYFSLQATNPLGFDDSVRMEIESNICREGGPLPDCFTTPLRQAWTTMEKQVYMPGFLSSNLYYKYLSDLINSVRADEFVNVGSSGQSGAADSERSSSNANESSQTQHGAKKAAIKILKNFDEAITVDAASLDPETLYQRPYAKMTFGKVNELGQFIREAEPEPDVKKSKSIFSQAMKKWVQGNSDEAQEEMAWKIAKMIVNDVVHQSNHDSPVKST</sequence>
<dbReference type="STRING" id="409849.ENSPMGP00000022414"/>
<dbReference type="GO" id="GO:0005886">
    <property type="term" value="C:plasma membrane"/>
    <property type="evidence" value="ECO:0007669"/>
    <property type="project" value="TreeGrafter"/>
</dbReference>
<feature type="region of interest" description="Disordered" evidence="1">
    <location>
        <begin position="1"/>
        <end position="32"/>
    </location>
</feature>
<dbReference type="FunFam" id="1.10.167.10:FF:000005">
    <property type="entry name" value="Putative A-kinase anchor protein 10 mitochondrial"/>
    <property type="match status" value="1"/>
</dbReference>
<dbReference type="GO" id="GO:0051018">
    <property type="term" value="F:protein kinase A binding"/>
    <property type="evidence" value="ECO:0007669"/>
    <property type="project" value="InterPro"/>
</dbReference>
<organism evidence="3 4">
    <name type="scientific">Periophthalmus magnuspinnatus</name>
    <dbReference type="NCBI Taxonomy" id="409849"/>
    <lineage>
        <taxon>Eukaryota</taxon>
        <taxon>Metazoa</taxon>
        <taxon>Chordata</taxon>
        <taxon>Craniata</taxon>
        <taxon>Vertebrata</taxon>
        <taxon>Euteleostomi</taxon>
        <taxon>Actinopterygii</taxon>
        <taxon>Neopterygii</taxon>
        <taxon>Teleostei</taxon>
        <taxon>Neoteleostei</taxon>
        <taxon>Acanthomorphata</taxon>
        <taxon>Gobiaria</taxon>
        <taxon>Gobiiformes</taxon>
        <taxon>Gobioidei</taxon>
        <taxon>Gobiidae</taxon>
        <taxon>Oxudercinae</taxon>
        <taxon>Periophthalmus</taxon>
    </lineage>
</organism>
<feature type="region of interest" description="Disordered" evidence="1">
    <location>
        <begin position="182"/>
        <end position="231"/>
    </location>
</feature>
<dbReference type="GO" id="GO:0005739">
    <property type="term" value="C:mitochondrion"/>
    <property type="evidence" value="ECO:0007669"/>
    <property type="project" value="TreeGrafter"/>
</dbReference>
<dbReference type="InterPro" id="IPR036305">
    <property type="entry name" value="RGS_sf"/>
</dbReference>
<keyword evidence="4" id="KW-1185">Reference proteome</keyword>
<protein>
    <recommendedName>
        <fullName evidence="2">RGS domain-containing protein</fullName>
    </recommendedName>
</protein>
<dbReference type="CDD" id="cd08721">
    <property type="entry name" value="RGS_AKAP2_2"/>
    <property type="match status" value="1"/>
</dbReference>
<evidence type="ECO:0000313" key="3">
    <source>
        <dbReference type="Ensembl" id="ENSPMGP00000022414.1"/>
    </source>
</evidence>
<dbReference type="AlphaFoldDB" id="A0A3B4B143"/>
<reference evidence="3" key="1">
    <citation type="submission" date="2025-08" db="UniProtKB">
        <authorList>
            <consortium name="Ensembl"/>
        </authorList>
    </citation>
    <scope>IDENTIFICATION</scope>
</reference>
<dbReference type="SUPFAM" id="SSF48097">
    <property type="entry name" value="Regulator of G-protein signaling, RGS"/>
    <property type="match status" value="2"/>
</dbReference>
<evidence type="ECO:0000313" key="4">
    <source>
        <dbReference type="Proteomes" id="UP000261520"/>
    </source>
</evidence>
<feature type="domain" description="RGS" evidence="2">
    <location>
        <begin position="327"/>
        <end position="453"/>
    </location>
</feature>
<dbReference type="PROSITE" id="PS50132">
    <property type="entry name" value="RGS"/>
    <property type="match status" value="2"/>
</dbReference>
<dbReference type="PANTHER" id="PTHR13155:SF1">
    <property type="entry name" value="A-KINASE ANCHOR PROTEIN 10, MITOCHONDRIAL"/>
    <property type="match status" value="1"/>
</dbReference>
<accession>A0A3B4B143</accession>
<dbReference type="Ensembl" id="ENSPMGT00000023871.1">
    <property type="protein sequence ID" value="ENSPMGP00000022414.1"/>
    <property type="gene ID" value="ENSPMGG00000018094.1"/>
</dbReference>
<feature type="region of interest" description="Disordered" evidence="1">
    <location>
        <begin position="470"/>
        <end position="495"/>
    </location>
</feature>
<evidence type="ECO:0000256" key="1">
    <source>
        <dbReference type="SAM" id="MobiDB-lite"/>
    </source>
</evidence>
<dbReference type="Proteomes" id="UP000261520">
    <property type="component" value="Unplaced"/>
</dbReference>
<feature type="compositionally biased region" description="Basic and acidic residues" evidence="1">
    <location>
        <begin position="10"/>
        <end position="20"/>
    </location>
</feature>
<dbReference type="InterPro" id="IPR016137">
    <property type="entry name" value="RGS"/>
</dbReference>
<dbReference type="Gene3D" id="1.10.167.10">
    <property type="entry name" value="Regulator of G-protein Signalling 4, domain 2"/>
    <property type="match status" value="3"/>
</dbReference>
<feature type="compositionally biased region" description="Polar residues" evidence="1">
    <location>
        <begin position="182"/>
        <end position="191"/>
    </location>
</feature>
<name>A0A3B4B143_9GOBI</name>
<dbReference type="GO" id="GO:0008104">
    <property type="term" value="P:intracellular protein localization"/>
    <property type="evidence" value="ECO:0007669"/>
    <property type="project" value="TreeGrafter"/>
</dbReference>
<reference evidence="3" key="2">
    <citation type="submission" date="2025-09" db="UniProtKB">
        <authorList>
            <consortium name="Ensembl"/>
        </authorList>
    </citation>
    <scope>IDENTIFICATION</scope>
</reference>
<proteinExistence type="predicted"/>
<feature type="domain" description="RGS" evidence="2">
    <location>
        <begin position="101"/>
        <end position="140"/>
    </location>
</feature>
<dbReference type="InterPro" id="IPR037719">
    <property type="entry name" value="AKAP10_AKB_dom"/>
</dbReference>
<dbReference type="PANTHER" id="PTHR13155">
    <property type="entry name" value="A-KINASE ANCHOR PROTEINS"/>
    <property type="match status" value="1"/>
</dbReference>
<dbReference type="InterPro" id="IPR044926">
    <property type="entry name" value="RGS_subdomain_2"/>
</dbReference>
<evidence type="ECO:0000259" key="2">
    <source>
        <dbReference type="PROSITE" id="PS50132"/>
    </source>
</evidence>
<dbReference type="Pfam" id="PF00615">
    <property type="entry name" value="RGS"/>
    <property type="match status" value="1"/>
</dbReference>
<dbReference type="SMART" id="SM00315">
    <property type="entry name" value="RGS"/>
    <property type="match status" value="2"/>
</dbReference>
<feature type="compositionally biased region" description="Polar residues" evidence="1">
    <location>
        <begin position="215"/>
        <end position="231"/>
    </location>
</feature>